<accession>A0A1Y2FKM7</accession>
<feature type="transmembrane region" description="Helical" evidence="1">
    <location>
        <begin position="43"/>
        <end position="60"/>
    </location>
</feature>
<dbReference type="AlphaFoldDB" id="A0A1Y2FKM7"/>
<name>A0A1Y2FKM7_9FUNG</name>
<keyword evidence="3" id="KW-1185">Reference proteome</keyword>
<sequence length="344" mass="39561">MYPACTSVYPTGDGFERFSEKGFCPEKPYRNFLDGICSRFLDSVFYIHTIQCVIVSLMYFNGNKGKYWKILFVASIAGFFGAVFENFTVAYVCREGDIHKKRYHIVTFLLAEIFWIIIEYSVPFLNLNKMKVFYNGKVNKSLEYILKVLFFLFACSRLFIGYERMMSGLLTTSKTKYGHMSAFGVMALADLICTVWIISYVKVNNKKSKNSDVQQYIKRSCYLILIFVDIVSIFLAIFNGFTELFNKQLASSYVLPFHVIKCSFILILSCDALLFKYNLQKNKLNKNFSNNDKNENDNSFNFISNCTTAALKSIAINNDTTKSIQVIDKALNININTDITDCKK</sequence>
<feature type="transmembrane region" description="Helical" evidence="1">
    <location>
        <begin position="253"/>
        <end position="275"/>
    </location>
</feature>
<feature type="transmembrane region" description="Helical" evidence="1">
    <location>
        <begin position="67"/>
        <end position="91"/>
    </location>
</feature>
<protein>
    <submittedName>
        <fullName evidence="2">Uncharacterized protein</fullName>
    </submittedName>
</protein>
<keyword evidence="1" id="KW-0472">Membrane</keyword>
<organism evidence="2 3">
    <name type="scientific">Neocallimastix californiae</name>
    <dbReference type="NCBI Taxonomy" id="1754190"/>
    <lineage>
        <taxon>Eukaryota</taxon>
        <taxon>Fungi</taxon>
        <taxon>Fungi incertae sedis</taxon>
        <taxon>Chytridiomycota</taxon>
        <taxon>Chytridiomycota incertae sedis</taxon>
        <taxon>Neocallimastigomycetes</taxon>
        <taxon>Neocallimastigales</taxon>
        <taxon>Neocallimastigaceae</taxon>
        <taxon>Neocallimastix</taxon>
    </lineage>
</organism>
<gene>
    <name evidence="2" type="ORF">LY90DRAFT_663570</name>
</gene>
<evidence type="ECO:0000313" key="2">
    <source>
        <dbReference type="EMBL" id="ORY84541.1"/>
    </source>
</evidence>
<dbReference type="EMBL" id="MCOG01000005">
    <property type="protein sequence ID" value="ORY84541.1"/>
    <property type="molecule type" value="Genomic_DNA"/>
</dbReference>
<evidence type="ECO:0000256" key="1">
    <source>
        <dbReference type="SAM" id="Phobius"/>
    </source>
</evidence>
<feature type="transmembrane region" description="Helical" evidence="1">
    <location>
        <begin position="222"/>
        <end position="241"/>
    </location>
</feature>
<comment type="caution">
    <text evidence="2">The sequence shown here is derived from an EMBL/GenBank/DDBJ whole genome shotgun (WGS) entry which is preliminary data.</text>
</comment>
<evidence type="ECO:0000313" key="3">
    <source>
        <dbReference type="Proteomes" id="UP000193920"/>
    </source>
</evidence>
<reference evidence="2 3" key="1">
    <citation type="submission" date="2016-08" db="EMBL/GenBank/DDBJ databases">
        <title>A Parts List for Fungal Cellulosomes Revealed by Comparative Genomics.</title>
        <authorList>
            <consortium name="DOE Joint Genome Institute"/>
            <person name="Haitjema C.H."/>
            <person name="Gilmore S.P."/>
            <person name="Henske J.K."/>
            <person name="Solomon K.V."/>
            <person name="De Groot R."/>
            <person name="Kuo A."/>
            <person name="Mondo S.J."/>
            <person name="Salamov A.A."/>
            <person name="Labutti K."/>
            <person name="Zhao Z."/>
            <person name="Chiniquy J."/>
            <person name="Barry K."/>
            <person name="Brewer H.M."/>
            <person name="Purvine S.O."/>
            <person name="Wright A.T."/>
            <person name="Boxma B."/>
            <person name="Van Alen T."/>
            <person name="Hackstein J.H."/>
            <person name="Baker S.E."/>
            <person name="Grigoriev I.V."/>
            <person name="O'Malley M.A."/>
        </authorList>
    </citation>
    <scope>NUCLEOTIDE SEQUENCE [LARGE SCALE GENOMIC DNA]</scope>
    <source>
        <strain evidence="2 3">G1</strain>
    </source>
</reference>
<keyword evidence="1" id="KW-0812">Transmembrane</keyword>
<feature type="transmembrane region" description="Helical" evidence="1">
    <location>
        <begin position="182"/>
        <end position="201"/>
    </location>
</feature>
<proteinExistence type="predicted"/>
<feature type="transmembrane region" description="Helical" evidence="1">
    <location>
        <begin position="103"/>
        <end position="123"/>
    </location>
</feature>
<dbReference type="Proteomes" id="UP000193920">
    <property type="component" value="Unassembled WGS sequence"/>
</dbReference>
<feature type="transmembrane region" description="Helical" evidence="1">
    <location>
        <begin position="144"/>
        <end position="162"/>
    </location>
</feature>
<keyword evidence="1" id="KW-1133">Transmembrane helix</keyword>